<organism evidence="2 3">
    <name type="scientific">Anaerospora hongkongensis</name>
    <dbReference type="NCBI Taxonomy" id="244830"/>
    <lineage>
        <taxon>Bacteria</taxon>
        <taxon>Bacillati</taxon>
        <taxon>Bacillota</taxon>
        <taxon>Negativicutes</taxon>
        <taxon>Selenomonadales</taxon>
        <taxon>Sporomusaceae</taxon>
        <taxon>Anaerospora</taxon>
    </lineage>
</organism>
<dbReference type="AlphaFoldDB" id="A0A4R1Q336"/>
<dbReference type="SUPFAM" id="SSF55008">
    <property type="entry name" value="HMA, heavy metal-associated domain"/>
    <property type="match status" value="1"/>
</dbReference>
<dbReference type="EMBL" id="SLUI01000001">
    <property type="protein sequence ID" value="TCL39898.1"/>
    <property type="molecule type" value="Genomic_DNA"/>
</dbReference>
<dbReference type="InterPro" id="IPR000428">
    <property type="entry name" value="Cu-bd"/>
</dbReference>
<feature type="domain" description="HMA" evidence="1">
    <location>
        <begin position="16"/>
        <end position="82"/>
    </location>
</feature>
<dbReference type="Pfam" id="PF00403">
    <property type="entry name" value="HMA"/>
    <property type="match status" value="1"/>
</dbReference>
<accession>A0A4R1Q336</accession>
<proteinExistence type="predicted"/>
<sequence length="83" mass="9095">MLPMKLTKGVSITVQKKSTYRVGGLKGEHCRDRIEHTLSHLEGVSGVDVDLTSKKVTIEYNSAVIADGYIEETLQTLGYSIQG</sequence>
<gene>
    <name evidence="2" type="ORF">EV210_10194</name>
</gene>
<evidence type="ECO:0000313" key="3">
    <source>
        <dbReference type="Proteomes" id="UP000295063"/>
    </source>
</evidence>
<dbReference type="InterPro" id="IPR036163">
    <property type="entry name" value="HMA_dom_sf"/>
</dbReference>
<dbReference type="CDD" id="cd00371">
    <property type="entry name" value="HMA"/>
    <property type="match status" value="1"/>
</dbReference>
<dbReference type="InterPro" id="IPR006121">
    <property type="entry name" value="HMA_dom"/>
</dbReference>
<dbReference type="Gene3D" id="3.30.70.100">
    <property type="match status" value="1"/>
</dbReference>
<reference evidence="2 3" key="1">
    <citation type="submission" date="2019-03" db="EMBL/GenBank/DDBJ databases">
        <title>Genomic Encyclopedia of Type Strains, Phase IV (KMG-IV): sequencing the most valuable type-strain genomes for metagenomic binning, comparative biology and taxonomic classification.</title>
        <authorList>
            <person name="Goeker M."/>
        </authorList>
    </citation>
    <scope>NUCLEOTIDE SEQUENCE [LARGE SCALE GENOMIC DNA]</scope>
    <source>
        <strain evidence="2 3">DSM 15969</strain>
    </source>
</reference>
<comment type="caution">
    <text evidence="2">The sequence shown here is derived from an EMBL/GenBank/DDBJ whole genome shotgun (WGS) entry which is preliminary data.</text>
</comment>
<dbReference type="PRINTS" id="PR00944">
    <property type="entry name" value="CUEXPORT"/>
</dbReference>
<keyword evidence="3" id="KW-1185">Reference proteome</keyword>
<dbReference type="PROSITE" id="PS50846">
    <property type="entry name" value="HMA_2"/>
    <property type="match status" value="1"/>
</dbReference>
<name>A0A4R1Q336_9FIRM</name>
<dbReference type="GO" id="GO:0006825">
    <property type="term" value="P:copper ion transport"/>
    <property type="evidence" value="ECO:0007669"/>
    <property type="project" value="InterPro"/>
</dbReference>
<protein>
    <submittedName>
        <fullName evidence="2">Copper chaperone</fullName>
    </submittedName>
</protein>
<dbReference type="Proteomes" id="UP000295063">
    <property type="component" value="Unassembled WGS sequence"/>
</dbReference>
<dbReference type="GO" id="GO:0005507">
    <property type="term" value="F:copper ion binding"/>
    <property type="evidence" value="ECO:0007669"/>
    <property type="project" value="InterPro"/>
</dbReference>
<evidence type="ECO:0000313" key="2">
    <source>
        <dbReference type="EMBL" id="TCL39898.1"/>
    </source>
</evidence>
<evidence type="ECO:0000259" key="1">
    <source>
        <dbReference type="PROSITE" id="PS50846"/>
    </source>
</evidence>